<dbReference type="Proteomes" id="UP000257039">
    <property type="component" value="Unassembled WGS sequence"/>
</dbReference>
<comment type="caution">
    <text evidence="3">The sequence shown here is derived from an EMBL/GenBank/DDBJ whole genome shotgun (WGS) entry which is preliminary data.</text>
</comment>
<dbReference type="RefSeq" id="WP_094789598.1">
    <property type="nucleotide sequence ID" value="NZ_NDXW01000002.1"/>
</dbReference>
<name>A0A4P9VHH8_9GAMM</name>
<accession>A0A4P9VHH8</accession>
<proteinExistence type="predicted"/>
<feature type="chain" id="PRO_5036118865" evidence="1">
    <location>
        <begin position="22"/>
        <end position="112"/>
    </location>
</feature>
<evidence type="ECO:0000313" key="4">
    <source>
        <dbReference type="Proteomes" id="UP000257039"/>
    </source>
</evidence>
<dbReference type="AlphaFoldDB" id="A0A4P9VHH8"/>
<feature type="signal peptide" evidence="1">
    <location>
        <begin position="1"/>
        <end position="21"/>
    </location>
</feature>
<keyword evidence="1" id="KW-0732">Signal</keyword>
<sequence>MKLSKLICIIILYIFVGNAYATDTDFIIKICSIQSHTNSSQAYIKPCGNWTSKNNCSPGYITWNLSTGEGKSMYAAALNAFALNASVSVRLDGSSCHSYDVTTMIRLFKDES</sequence>
<evidence type="ECO:0000313" key="3">
    <source>
        <dbReference type="EMBL" id="RDH41946.1"/>
    </source>
</evidence>
<evidence type="ECO:0000256" key="1">
    <source>
        <dbReference type="SAM" id="SignalP"/>
    </source>
</evidence>
<organism evidence="3 4">
    <name type="scientific">Zooshikella ganghwensis</name>
    <dbReference type="NCBI Taxonomy" id="202772"/>
    <lineage>
        <taxon>Bacteria</taxon>
        <taxon>Pseudomonadati</taxon>
        <taxon>Pseudomonadota</taxon>
        <taxon>Gammaproteobacteria</taxon>
        <taxon>Oceanospirillales</taxon>
        <taxon>Zooshikellaceae</taxon>
        <taxon>Zooshikella</taxon>
    </lineage>
</organism>
<dbReference type="EMBL" id="NDXW01000002">
    <property type="protein sequence ID" value="RDH41946.1"/>
    <property type="molecule type" value="Genomic_DNA"/>
</dbReference>
<reference evidence="3 4" key="1">
    <citation type="submission" date="2017-04" db="EMBL/GenBank/DDBJ databases">
        <title>Draft genome sequence of Zooshikella ganghwensis VG4 isolated from Red Sea sediments.</title>
        <authorList>
            <person name="Rehman Z."/>
            <person name="Alam I."/>
            <person name="Kamau A."/>
            <person name="Bajic V."/>
            <person name="Leiknes T."/>
        </authorList>
    </citation>
    <scope>NUCLEOTIDE SEQUENCE [LARGE SCALE GENOMIC DNA]</scope>
    <source>
        <strain evidence="3 4">VG4</strain>
    </source>
</reference>
<keyword evidence="4" id="KW-1185">Reference proteome</keyword>
<dbReference type="EMBL" id="NDXW01000003">
    <property type="protein sequence ID" value="RDH41777.1"/>
    <property type="molecule type" value="Genomic_DNA"/>
</dbReference>
<evidence type="ECO:0000313" key="2">
    <source>
        <dbReference type="EMBL" id="RDH41777.1"/>
    </source>
</evidence>
<gene>
    <name evidence="3" type="ORF">B9G39_26395</name>
    <name evidence="2" type="ORF">B9G39_26475</name>
</gene>
<protein>
    <submittedName>
        <fullName evidence="3">Uncharacterized protein</fullName>
    </submittedName>
</protein>